<organism evidence="10 11">
    <name type="scientific">Sphaerobolus stellatus (strain SS14)</name>
    <dbReference type="NCBI Taxonomy" id="990650"/>
    <lineage>
        <taxon>Eukaryota</taxon>
        <taxon>Fungi</taxon>
        <taxon>Dikarya</taxon>
        <taxon>Basidiomycota</taxon>
        <taxon>Agaricomycotina</taxon>
        <taxon>Agaricomycetes</taxon>
        <taxon>Phallomycetidae</taxon>
        <taxon>Geastrales</taxon>
        <taxon>Sphaerobolaceae</taxon>
        <taxon>Sphaerobolus</taxon>
    </lineage>
</organism>
<evidence type="ECO:0000256" key="5">
    <source>
        <dbReference type="ARBA" id="ARBA00022777"/>
    </source>
</evidence>
<name>A0A0C9TWX1_SPHS4</name>
<feature type="non-terminal residue" evidence="10">
    <location>
        <position position="127"/>
    </location>
</feature>
<reference evidence="10 11" key="1">
    <citation type="submission" date="2014-06" db="EMBL/GenBank/DDBJ databases">
        <title>Evolutionary Origins and Diversification of the Mycorrhizal Mutualists.</title>
        <authorList>
            <consortium name="DOE Joint Genome Institute"/>
            <consortium name="Mycorrhizal Genomics Consortium"/>
            <person name="Kohler A."/>
            <person name="Kuo A."/>
            <person name="Nagy L.G."/>
            <person name="Floudas D."/>
            <person name="Copeland A."/>
            <person name="Barry K.W."/>
            <person name="Cichocki N."/>
            <person name="Veneault-Fourrey C."/>
            <person name="LaButti K."/>
            <person name="Lindquist E.A."/>
            <person name="Lipzen A."/>
            <person name="Lundell T."/>
            <person name="Morin E."/>
            <person name="Murat C."/>
            <person name="Riley R."/>
            <person name="Ohm R."/>
            <person name="Sun H."/>
            <person name="Tunlid A."/>
            <person name="Henrissat B."/>
            <person name="Grigoriev I.V."/>
            <person name="Hibbett D.S."/>
            <person name="Martin F."/>
        </authorList>
    </citation>
    <scope>NUCLEOTIDE SEQUENCE [LARGE SCALE GENOMIC DNA]</scope>
    <source>
        <strain evidence="10 11">SS14</strain>
    </source>
</reference>
<dbReference type="InterPro" id="IPR001772">
    <property type="entry name" value="KA1_dom"/>
</dbReference>
<evidence type="ECO:0000313" key="10">
    <source>
        <dbReference type="EMBL" id="KIJ34883.1"/>
    </source>
</evidence>
<feature type="domain" description="KA1" evidence="9">
    <location>
        <begin position="81"/>
        <end position="127"/>
    </location>
</feature>
<dbReference type="InterPro" id="IPR028375">
    <property type="entry name" value="KA1/Ssp2_C"/>
</dbReference>
<keyword evidence="3" id="KW-0808">Transferase</keyword>
<dbReference type="OrthoDB" id="193931at2759"/>
<accession>A0A0C9TWX1</accession>
<dbReference type="PROSITE" id="PS50032">
    <property type="entry name" value="KA1"/>
    <property type="match status" value="1"/>
</dbReference>
<gene>
    <name evidence="10" type="ORF">M422DRAFT_100952</name>
</gene>
<dbReference type="SUPFAM" id="SSF103243">
    <property type="entry name" value="KA1-like"/>
    <property type="match status" value="1"/>
</dbReference>
<keyword evidence="11" id="KW-1185">Reference proteome</keyword>
<dbReference type="Gene3D" id="3.30.310.80">
    <property type="entry name" value="Kinase associated domain 1, KA1"/>
    <property type="match status" value="1"/>
</dbReference>
<proteinExistence type="predicted"/>
<dbReference type="EC" id="2.7.11.1" evidence="1"/>
<evidence type="ECO:0000313" key="11">
    <source>
        <dbReference type="Proteomes" id="UP000054279"/>
    </source>
</evidence>
<evidence type="ECO:0000256" key="4">
    <source>
        <dbReference type="ARBA" id="ARBA00022741"/>
    </source>
</evidence>
<dbReference type="GO" id="GO:0004674">
    <property type="term" value="F:protein serine/threonine kinase activity"/>
    <property type="evidence" value="ECO:0007669"/>
    <property type="project" value="UniProtKB-KW"/>
</dbReference>
<feature type="non-terminal residue" evidence="10">
    <location>
        <position position="1"/>
    </location>
</feature>
<evidence type="ECO:0000256" key="6">
    <source>
        <dbReference type="ARBA" id="ARBA00022840"/>
    </source>
</evidence>
<dbReference type="Proteomes" id="UP000054279">
    <property type="component" value="Unassembled WGS sequence"/>
</dbReference>
<evidence type="ECO:0000256" key="8">
    <source>
        <dbReference type="ARBA" id="ARBA00048679"/>
    </source>
</evidence>
<keyword evidence="5" id="KW-0418">Kinase</keyword>
<comment type="catalytic activity">
    <reaction evidence="8">
        <text>L-seryl-[protein] + ATP = O-phospho-L-seryl-[protein] + ADP + H(+)</text>
        <dbReference type="Rhea" id="RHEA:17989"/>
        <dbReference type="Rhea" id="RHEA-COMP:9863"/>
        <dbReference type="Rhea" id="RHEA-COMP:11604"/>
        <dbReference type="ChEBI" id="CHEBI:15378"/>
        <dbReference type="ChEBI" id="CHEBI:29999"/>
        <dbReference type="ChEBI" id="CHEBI:30616"/>
        <dbReference type="ChEBI" id="CHEBI:83421"/>
        <dbReference type="ChEBI" id="CHEBI:456216"/>
        <dbReference type="EC" id="2.7.11.1"/>
    </reaction>
</comment>
<dbReference type="EMBL" id="KN837194">
    <property type="protein sequence ID" value="KIJ34883.1"/>
    <property type="molecule type" value="Genomic_DNA"/>
</dbReference>
<comment type="catalytic activity">
    <reaction evidence="7">
        <text>L-threonyl-[protein] + ATP = O-phospho-L-threonyl-[protein] + ADP + H(+)</text>
        <dbReference type="Rhea" id="RHEA:46608"/>
        <dbReference type="Rhea" id="RHEA-COMP:11060"/>
        <dbReference type="Rhea" id="RHEA-COMP:11605"/>
        <dbReference type="ChEBI" id="CHEBI:15378"/>
        <dbReference type="ChEBI" id="CHEBI:30013"/>
        <dbReference type="ChEBI" id="CHEBI:30616"/>
        <dbReference type="ChEBI" id="CHEBI:61977"/>
        <dbReference type="ChEBI" id="CHEBI:456216"/>
        <dbReference type="EC" id="2.7.11.1"/>
    </reaction>
</comment>
<keyword evidence="2" id="KW-0723">Serine/threonine-protein kinase</keyword>
<evidence type="ECO:0000256" key="2">
    <source>
        <dbReference type="ARBA" id="ARBA00022527"/>
    </source>
</evidence>
<dbReference type="Pfam" id="PF02149">
    <property type="entry name" value="KA1"/>
    <property type="match status" value="1"/>
</dbReference>
<evidence type="ECO:0000256" key="7">
    <source>
        <dbReference type="ARBA" id="ARBA00047899"/>
    </source>
</evidence>
<evidence type="ECO:0000256" key="3">
    <source>
        <dbReference type="ARBA" id="ARBA00022679"/>
    </source>
</evidence>
<protein>
    <recommendedName>
        <fullName evidence="1">non-specific serine/threonine protein kinase</fullName>
        <ecNumber evidence="1">2.7.11.1</ecNumber>
    </recommendedName>
</protein>
<evidence type="ECO:0000259" key="9">
    <source>
        <dbReference type="PROSITE" id="PS50032"/>
    </source>
</evidence>
<keyword evidence="6" id="KW-0067">ATP-binding</keyword>
<dbReference type="GO" id="GO:0005524">
    <property type="term" value="F:ATP binding"/>
    <property type="evidence" value="ECO:0007669"/>
    <property type="project" value="UniProtKB-KW"/>
</dbReference>
<evidence type="ECO:0000256" key="1">
    <source>
        <dbReference type="ARBA" id="ARBA00012513"/>
    </source>
</evidence>
<keyword evidence="4" id="KW-0547">Nucleotide-binding</keyword>
<dbReference type="HOGENOM" id="CLU_126676_0_0_1"/>
<sequence>HQGTVDKTAITNGAPAVVFAHVTKVLQGMGVELAKESEYKYKCVRPKRGAYAVEGDSSFMSDAGAVEGAGAAAETVYGDRSVDQGDEVRFSIELTRIEGLEGTLSLDIRRLKGNLRSYKFLYDTIRE</sequence>
<dbReference type="AlphaFoldDB" id="A0A0C9TWX1"/>